<feature type="transmembrane region" description="Helical" evidence="1">
    <location>
        <begin position="173"/>
        <end position="192"/>
    </location>
</feature>
<organism evidence="2 3">
    <name type="scientific">Humisphaera borealis</name>
    <dbReference type="NCBI Taxonomy" id="2807512"/>
    <lineage>
        <taxon>Bacteria</taxon>
        <taxon>Pseudomonadati</taxon>
        <taxon>Planctomycetota</taxon>
        <taxon>Phycisphaerae</taxon>
        <taxon>Tepidisphaerales</taxon>
        <taxon>Tepidisphaeraceae</taxon>
        <taxon>Humisphaera</taxon>
    </lineage>
</organism>
<dbReference type="KEGG" id="hbs:IPV69_07790"/>
<protein>
    <submittedName>
        <fullName evidence="2">Uncharacterized protein</fullName>
    </submittedName>
</protein>
<sequence length="204" mass="22137">MATELNYQSKLDRCAFAMVVPLYRRPIRNGLNSGIDEQPTKYRCLSPLSHLCRRAAVFVPLAAAIILFGVSLNHRVTSSGSAMGNDFGGTDTGFEMLFSGSESIVAWFFNVPWLVAGYSCLTFLIRGTAKGRTSGFSVAAFGVFATGALGTALFHLFAIAAGAFAWVDRTPAIGHYLWVASYVAMTIAMAMMPRYQVIRLRNVG</sequence>
<keyword evidence="1" id="KW-1133">Transmembrane helix</keyword>
<evidence type="ECO:0000313" key="2">
    <source>
        <dbReference type="EMBL" id="QOV91249.1"/>
    </source>
</evidence>
<feature type="transmembrane region" description="Helical" evidence="1">
    <location>
        <begin position="104"/>
        <end position="125"/>
    </location>
</feature>
<dbReference type="EMBL" id="CP063458">
    <property type="protein sequence ID" value="QOV91249.1"/>
    <property type="molecule type" value="Genomic_DNA"/>
</dbReference>
<reference evidence="2 3" key="1">
    <citation type="submission" date="2020-10" db="EMBL/GenBank/DDBJ databases">
        <title>Wide distribution of Phycisphaera-like planctomycetes from WD2101 soil group in peatlands and genome analysis of the first cultivated representative.</title>
        <authorList>
            <person name="Dedysh S.N."/>
            <person name="Beletsky A.V."/>
            <person name="Ivanova A."/>
            <person name="Kulichevskaya I.S."/>
            <person name="Suzina N.E."/>
            <person name="Philippov D.A."/>
            <person name="Rakitin A.L."/>
            <person name="Mardanov A.V."/>
            <person name="Ravin N.V."/>
        </authorList>
    </citation>
    <scope>NUCLEOTIDE SEQUENCE [LARGE SCALE GENOMIC DNA]</scope>
    <source>
        <strain evidence="2 3">M1803</strain>
    </source>
</reference>
<proteinExistence type="predicted"/>
<feature type="transmembrane region" description="Helical" evidence="1">
    <location>
        <begin position="51"/>
        <end position="72"/>
    </location>
</feature>
<gene>
    <name evidence="2" type="ORF">IPV69_07790</name>
</gene>
<dbReference type="Proteomes" id="UP000593765">
    <property type="component" value="Chromosome"/>
</dbReference>
<feature type="transmembrane region" description="Helical" evidence="1">
    <location>
        <begin position="137"/>
        <end position="167"/>
    </location>
</feature>
<keyword evidence="3" id="KW-1185">Reference proteome</keyword>
<keyword evidence="1" id="KW-0472">Membrane</keyword>
<dbReference type="RefSeq" id="WP_206294447.1">
    <property type="nucleotide sequence ID" value="NZ_CP063458.1"/>
</dbReference>
<keyword evidence="1" id="KW-0812">Transmembrane</keyword>
<accession>A0A7M2X0Q5</accession>
<name>A0A7M2X0Q5_9BACT</name>
<evidence type="ECO:0000313" key="3">
    <source>
        <dbReference type="Proteomes" id="UP000593765"/>
    </source>
</evidence>
<evidence type="ECO:0000256" key="1">
    <source>
        <dbReference type="SAM" id="Phobius"/>
    </source>
</evidence>
<dbReference type="AlphaFoldDB" id="A0A7M2X0Q5"/>